<name>A0ABV6YDZ4_9HYPH</name>
<dbReference type="Proteomes" id="UP001593940">
    <property type="component" value="Unassembled WGS sequence"/>
</dbReference>
<proteinExistence type="predicted"/>
<comment type="caution">
    <text evidence="1">The sequence shown here is derived from an EMBL/GenBank/DDBJ whole genome shotgun (WGS) entry which is preliminary data.</text>
</comment>
<sequence length="111" mass="12537">MRRLNYDALDIILAVQHLLSFMIADGAIRETAGQETPSWFRSAEAYHPEIPDCVMKIACLHKNCSDFEKVLNFQVTDEMLNTNQNKLSRFEFPADGRGEYGSELGGVKLPT</sequence>
<organism evidence="1 2">
    <name type="scientific">Microvirga arabica</name>
    <dbReference type="NCBI Taxonomy" id="1128671"/>
    <lineage>
        <taxon>Bacteria</taxon>
        <taxon>Pseudomonadati</taxon>
        <taxon>Pseudomonadota</taxon>
        <taxon>Alphaproteobacteria</taxon>
        <taxon>Hyphomicrobiales</taxon>
        <taxon>Methylobacteriaceae</taxon>
        <taxon>Microvirga</taxon>
    </lineage>
</organism>
<evidence type="ECO:0000313" key="2">
    <source>
        <dbReference type="Proteomes" id="UP001593940"/>
    </source>
</evidence>
<accession>A0ABV6YDZ4</accession>
<protein>
    <submittedName>
        <fullName evidence="1">Uncharacterized protein</fullName>
    </submittedName>
</protein>
<keyword evidence="2" id="KW-1185">Reference proteome</keyword>
<gene>
    <name evidence="1" type="ORF">ACETIH_22275</name>
</gene>
<dbReference type="RefSeq" id="WP_377031048.1">
    <property type="nucleotide sequence ID" value="NZ_JBHOMY010000099.1"/>
</dbReference>
<dbReference type="EMBL" id="JBHOMY010000099">
    <property type="protein sequence ID" value="MFC1459376.1"/>
    <property type="molecule type" value="Genomic_DNA"/>
</dbReference>
<evidence type="ECO:0000313" key="1">
    <source>
        <dbReference type="EMBL" id="MFC1459376.1"/>
    </source>
</evidence>
<reference evidence="1 2" key="1">
    <citation type="submission" date="2024-09" db="EMBL/GenBank/DDBJ databases">
        <title>Nodulacao em especies de Leguminosae Basais da Amazonia e Caracterizacao dos Rizobios e Bacterias Associadas aos Nodulos.</title>
        <authorList>
            <person name="Jambeiro I.C.A."/>
            <person name="Lopes I.S."/>
            <person name="Aguiar E.R.G.R."/>
            <person name="Santos A.F.J."/>
            <person name="Dos Santos J.M.F."/>
            <person name="Gross E."/>
        </authorList>
    </citation>
    <scope>NUCLEOTIDE SEQUENCE [LARGE SCALE GENOMIC DNA]</scope>
    <source>
        <strain evidence="1 2">BRUESC1165</strain>
    </source>
</reference>